<keyword evidence="4" id="KW-1185">Reference proteome</keyword>
<protein>
    <submittedName>
        <fullName evidence="3">Hpt domain-containing protein</fullName>
    </submittedName>
</protein>
<reference evidence="3 4" key="1">
    <citation type="submission" date="2017-02" db="EMBL/GenBank/DDBJ databases">
        <authorList>
            <person name="Peterson S.W."/>
        </authorList>
    </citation>
    <scope>NUCLEOTIDE SEQUENCE [LARGE SCALE GENOMIC DNA]</scope>
    <source>
        <strain evidence="3 4">DSM 21481</strain>
    </source>
</reference>
<accession>A0A1T5KZC4</accession>
<dbReference type="STRING" id="526729.SAMN04324258_2709"/>
<dbReference type="Gene3D" id="1.20.120.160">
    <property type="entry name" value="HPT domain"/>
    <property type="match status" value="1"/>
</dbReference>
<dbReference type="InterPro" id="IPR008207">
    <property type="entry name" value="Sig_transdc_His_kin_Hpt_dom"/>
</dbReference>
<dbReference type="Pfam" id="PF01627">
    <property type="entry name" value="Hpt"/>
    <property type="match status" value="1"/>
</dbReference>
<sequence length="109" mass="11354">MTGAQDAPQERPDDDLDDVIAALARRAHERNQVRARRVEELLAAPAGARDPAAREEAVRLCHTMSGSAATFGEVGLSDAAGRLEAVLRESRVGDVPAALDALRAAAGAA</sequence>
<dbReference type="Proteomes" id="UP000189777">
    <property type="component" value="Unassembled WGS sequence"/>
</dbReference>
<dbReference type="AlphaFoldDB" id="A0A1T5KZC4"/>
<dbReference type="InterPro" id="IPR036641">
    <property type="entry name" value="HPT_dom_sf"/>
</dbReference>
<dbReference type="SUPFAM" id="SSF47226">
    <property type="entry name" value="Histidine-containing phosphotransfer domain, HPT domain"/>
    <property type="match status" value="1"/>
</dbReference>
<dbReference type="RefSeq" id="WP_176168866.1">
    <property type="nucleotide sequence ID" value="NZ_FUZQ01000004.1"/>
</dbReference>
<evidence type="ECO:0000256" key="1">
    <source>
        <dbReference type="PROSITE-ProRule" id="PRU00110"/>
    </source>
</evidence>
<dbReference type="GO" id="GO:0000160">
    <property type="term" value="P:phosphorelay signal transduction system"/>
    <property type="evidence" value="ECO:0007669"/>
    <property type="project" value="InterPro"/>
</dbReference>
<evidence type="ECO:0000259" key="2">
    <source>
        <dbReference type="PROSITE" id="PS50894"/>
    </source>
</evidence>
<keyword evidence="1" id="KW-0597">Phosphoprotein</keyword>
<name>A0A1T5KZC4_9MICO</name>
<evidence type="ECO:0000313" key="4">
    <source>
        <dbReference type="Proteomes" id="UP000189777"/>
    </source>
</evidence>
<feature type="domain" description="HPt" evidence="2">
    <location>
        <begin position="23"/>
        <end position="109"/>
    </location>
</feature>
<gene>
    <name evidence="3" type="ORF">SAMN04324258_2709</name>
</gene>
<dbReference type="EMBL" id="FUZQ01000004">
    <property type="protein sequence ID" value="SKC69127.1"/>
    <property type="molecule type" value="Genomic_DNA"/>
</dbReference>
<dbReference type="PROSITE" id="PS50894">
    <property type="entry name" value="HPT"/>
    <property type="match status" value="1"/>
</dbReference>
<proteinExistence type="predicted"/>
<organism evidence="3 4">
    <name type="scientific">Krasilnikoviella flava</name>
    <dbReference type="NCBI Taxonomy" id="526729"/>
    <lineage>
        <taxon>Bacteria</taxon>
        <taxon>Bacillati</taxon>
        <taxon>Actinomycetota</taxon>
        <taxon>Actinomycetes</taxon>
        <taxon>Micrococcales</taxon>
        <taxon>Promicromonosporaceae</taxon>
        <taxon>Krasilnikoviella</taxon>
    </lineage>
</organism>
<evidence type="ECO:0000313" key="3">
    <source>
        <dbReference type="EMBL" id="SKC69127.1"/>
    </source>
</evidence>
<feature type="modified residue" description="Phosphohistidine" evidence="1">
    <location>
        <position position="62"/>
    </location>
</feature>